<gene>
    <name evidence="3" type="ORF">FHU41_000765</name>
</gene>
<dbReference type="EMBL" id="JACBYQ010000001">
    <property type="protein sequence ID" value="NYE94544.1"/>
    <property type="molecule type" value="Genomic_DNA"/>
</dbReference>
<reference evidence="3 4" key="1">
    <citation type="submission" date="2020-07" db="EMBL/GenBank/DDBJ databases">
        <title>Sequencing the genomes of 1000 actinobacteria strains.</title>
        <authorList>
            <person name="Klenk H.-P."/>
        </authorList>
    </citation>
    <scope>NUCLEOTIDE SEQUENCE [LARGE SCALE GENOMIC DNA]</scope>
    <source>
        <strain evidence="3 4">DSM 102047</strain>
    </source>
</reference>
<accession>A0A7Y9LS20</accession>
<dbReference type="Pfam" id="PF22504">
    <property type="entry name" value="DUF6993"/>
    <property type="match status" value="1"/>
</dbReference>
<feature type="domain" description="DUF6993" evidence="2">
    <location>
        <begin position="74"/>
        <end position="155"/>
    </location>
</feature>
<dbReference type="RefSeq" id="WP_246279422.1">
    <property type="nucleotide sequence ID" value="NZ_JACBYQ010000001.1"/>
</dbReference>
<organism evidence="3 4">
    <name type="scientific">Psychromicrobium silvestre</name>
    <dbReference type="NCBI Taxonomy" id="1645614"/>
    <lineage>
        <taxon>Bacteria</taxon>
        <taxon>Bacillati</taxon>
        <taxon>Actinomycetota</taxon>
        <taxon>Actinomycetes</taxon>
        <taxon>Micrococcales</taxon>
        <taxon>Micrococcaceae</taxon>
        <taxon>Psychromicrobium</taxon>
    </lineage>
</organism>
<evidence type="ECO:0000256" key="1">
    <source>
        <dbReference type="SAM" id="MobiDB-lite"/>
    </source>
</evidence>
<dbReference type="AlphaFoldDB" id="A0A7Y9LS20"/>
<comment type="caution">
    <text evidence="3">The sequence shown here is derived from an EMBL/GenBank/DDBJ whole genome shotgun (WGS) entry which is preliminary data.</text>
</comment>
<protein>
    <recommendedName>
        <fullName evidence="2">DUF6993 domain-containing protein</fullName>
    </recommendedName>
</protein>
<evidence type="ECO:0000259" key="2">
    <source>
        <dbReference type="Pfam" id="PF22504"/>
    </source>
</evidence>
<proteinExistence type="predicted"/>
<evidence type="ECO:0000313" key="4">
    <source>
        <dbReference type="Proteomes" id="UP000521748"/>
    </source>
</evidence>
<evidence type="ECO:0000313" key="3">
    <source>
        <dbReference type="EMBL" id="NYE94544.1"/>
    </source>
</evidence>
<dbReference type="Proteomes" id="UP000521748">
    <property type="component" value="Unassembled WGS sequence"/>
</dbReference>
<sequence length="157" mass="16158">MTQKQSAQMFSARHKVHRATSVAIVALTTGLLLSACTQPTPSSTSDPVPAASELASKSPGPVGTMVTKVNKALTSLAAKSPKPSQDQIRSTLQGLGVAATDVEVSISKTPTGLDVDAIQGSVKVEKSCVIGQIREGKVSITLQPVLSTGKCFVGDQD</sequence>
<name>A0A7Y9LS20_9MICC</name>
<keyword evidence="4" id="KW-1185">Reference proteome</keyword>
<dbReference type="InterPro" id="IPR054262">
    <property type="entry name" value="DUF6993"/>
</dbReference>
<feature type="region of interest" description="Disordered" evidence="1">
    <location>
        <begin position="38"/>
        <end position="63"/>
    </location>
</feature>